<name>A0ACD4REQ8_9BACI</name>
<evidence type="ECO:0000313" key="1">
    <source>
        <dbReference type="EMBL" id="WHZ58993.1"/>
    </source>
</evidence>
<dbReference type="EC" id="2.3.1.-" evidence="1"/>
<dbReference type="Proteomes" id="UP001226091">
    <property type="component" value="Chromosome"/>
</dbReference>
<dbReference type="EMBL" id="CP126116">
    <property type="protein sequence ID" value="WHZ58993.1"/>
    <property type="molecule type" value="Genomic_DNA"/>
</dbReference>
<keyword evidence="1" id="KW-0012">Acyltransferase</keyword>
<gene>
    <name evidence="1" type="ORF">QLQ22_06540</name>
</gene>
<sequence length="276" mass="31872">MLTEKQLVEIGELQHECEANDKIQLKLNWEMLRNRSENEQSDFLLYEDGKLAAFLGIYSFGKKAELCGMVKPEYRRKGIFSKLMKQALSACTERKYREVLFNAPAQSAAAKDFLKTISCEYSFSEYQMKWAEKELAADNHVTLRQSEPSDLPLEIQLDVSCFGYMEQDASDYSHCIKREDDQEFIIIEFENKAVGKMRVSHTNGEAWIYGFAVLPDYQGRGIGRNALHKIIAKENEAGYPIFLEVEAKNAHALKLYESCGFKSFHVQDYYEWQKSS</sequence>
<reference evidence="2" key="1">
    <citation type="journal article" date="2025" name="Aquaculture">
        <title>Assessment of the bioflocculant production and safety properties of Metabacillus hrfriensis sp. nov. based on phenotypic and whole-genome sequencing analysis.</title>
        <authorList>
            <person name="Zhang R."/>
            <person name="Zhao Z."/>
            <person name="Luo L."/>
            <person name="Wang S."/>
            <person name="Guo K."/>
            <person name="Xu W."/>
        </authorList>
    </citation>
    <scope>NUCLEOTIDE SEQUENCE [LARGE SCALE GENOMIC DNA]</scope>
    <source>
        <strain evidence="2">CT-WN-B3</strain>
    </source>
</reference>
<keyword evidence="2" id="KW-1185">Reference proteome</keyword>
<evidence type="ECO:0000313" key="2">
    <source>
        <dbReference type="Proteomes" id="UP001226091"/>
    </source>
</evidence>
<proteinExistence type="predicted"/>
<keyword evidence="1" id="KW-0808">Transferase</keyword>
<accession>A0ACD4REQ8</accession>
<organism evidence="1 2">
    <name type="scientific">Metabacillus hrfriensis</name>
    <dbReference type="NCBI Taxonomy" id="3048891"/>
    <lineage>
        <taxon>Bacteria</taxon>
        <taxon>Bacillati</taxon>
        <taxon>Bacillota</taxon>
        <taxon>Bacilli</taxon>
        <taxon>Bacillales</taxon>
        <taxon>Bacillaceae</taxon>
        <taxon>Metabacillus</taxon>
    </lineage>
</organism>
<protein>
    <submittedName>
        <fullName evidence="1">GNAT family N-acetyltransferase</fullName>
        <ecNumber evidence="1">2.3.1.-</ecNumber>
    </submittedName>
</protein>